<dbReference type="Gene3D" id="3.90.215.10">
    <property type="entry name" value="Gamma Fibrinogen, chain A, domain 1"/>
    <property type="match status" value="2"/>
</dbReference>
<comment type="subcellular location">
    <subcellularLocation>
        <location evidence="1">Secreted</location>
    </subcellularLocation>
</comment>
<keyword evidence="6" id="KW-1185">Reference proteome</keyword>
<dbReference type="PROSITE" id="PS51406">
    <property type="entry name" value="FIBRINOGEN_C_2"/>
    <property type="match status" value="1"/>
</dbReference>
<dbReference type="GO" id="GO:0072377">
    <property type="term" value="P:blood coagulation, common pathway"/>
    <property type="evidence" value="ECO:0007669"/>
    <property type="project" value="TreeGrafter"/>
</dbReference>
<organism evidence="5 6">
    <name type="scientific">Sinocyclocheilus anshuiensis</name>
    <dbReference type="NCBI Taxonomy" id="1608454"/>
    <lineage>
        <taxon>Eukaryota</taxon>
        <taxon>Metazoa</taxon>
        <taxon>Chordata</taxon>
        <taxon>Craniata</taxon>
        <taxon>Vertebrata</taxon>
        <taxon>Euteleostomi</taxon>
        <taxon>Actinopterygii</taxon>
        <taxon>Neopterygii</taxon>
        <taxon>Teleostei</taxon>
        <taxon>Ostariophysi</taxon>
        <taxon>Cypriniformes</taxon>
        <taxon>Cyprinidae</taxon>
        <taxon>Cyprininae</taxon>
        <taxon>Sinocyclocheilus</taxon>
    </lineage>
</organism>
<dbReference type="InterPro" id="IPR020837">
    <property type="entry name" value="Fibrinogen_CS"/>
</dbReference>
<dbReference type="GO" id="GO:0005201">
    <property type="term" value="F:extracellular matrix structural constituent"/>
    <property type="evidence" value="ECO:0007669"/>
    <property type="project" value="TreeGrafter"/>
</dbReference>
<keyword evidence="3" id="KW-1015">Disulfide bond</keyword>
<dbReference type="Proteomes" id="UP000472260">
    <property type="component" value="Unassembled WGS sequence"/>
</dbReference>
<dbReference type="CDD" id="cd00087">
    <property type="entry name" value="FReD"/>
    <property type="match status" value="1"/>
</dbReference>
<evidence type="ECO:0000313" key="6">
    <source>
        <dbReference type="Proteomes" id="UP000472260"/>
    </source>
</evidence>
<keyword evidence="2" id="KW-0964">Secreted</keyword>
<evidence type="ECO:0000256" key="3">
    <source>
        <dbReference type="ARBA" id="ARBA00023157"/>
    </source>
</evidence>
<dbReference type="SUPFAM" id="SSF56496">
    <property type="entry name" value="Fibrinogen C-terminal domain-like"/>
    <property type="match status" value="1"/>
</dbReference>
<dbReference type="GO" id="GO:0030674">
    <property type="term" value="F:protein-macromolecule adaptor activity"/>
    <property type="evidence" value="ECO:0007669"/>
    <property type="project" value="TreeGrafter"/>
</dbReference>
<dbReference type="InterPro" id="IPR002181">
    <property type="entry name" value="Fibrinogen_a/b/g_C_dom"/>
</dbReference>
<dbReference type="PANTHER" id="PTHR47221:SF7">
    <property type="entry name" value="FIBRINOGEN BETA CHAIN"/>
    <property type="match status" value="1"/>
</dbReference>
<dbReference type="InterPro" id="IPR014716">
    <property type="entry name" value="Fibrinogen_a/b/g_C_1"/>
</dbReference>
<dbReference type="GO" id="GO:0070527">
    <property type="term" value="P:platelet aggregation"/>
    <property type="evidence" value="ECO:0007669"/>
    <property type="project" value="TreeGrafter"/>
</dbReference>
<evidence type="ECO:0000256" key="2">
    <source>
        <dbReference type="ARBA" id="ARBA00022525"/>
    </source>
</evidence>
<feature type="domain" description="Fibrinogen C-terminal" evidence="4">
    <location>
        <begin position="6"/>
        <end position="198"/>
    </location>
</feature>
<protein>
    <recommendedName>
        <fullName evidence="4">Fibrinogen C-terminal domain-containing protein</fullName>
    </recommendedName>
</protein>
<sequence length="198" mass="23067">MTQLTVSFKGPWNDCHHVLESGEKTSGIYLLQPRNTNRLLQAWCDQSRAQGGWTVIQRRQDGFVKFFRTWDQYKVHVTKYYLCGKVFAEYDSFQVEPDSDWYRLRLGSYQGNAGDSLSWHNNKAFTTLDPFCSLSSLGNCAHYQKGGWWYHMCAHSNLNGVWYRGGHYRSRYQDGVYWAEFHGGSYSLKKVAMMIKPA</sequence>
<dbReference type="NCBIfam" id="NF040941">
    <property type="entry name" value="GGGWT_bact"/>
    <property type="match status" value="1"/>
</dbReference>
<dbReference type="GO" id="GO:0005577">
    <property type="term" value="C:fibrinogen complex"/>
    <property type="evidence" value="ECO:0007669"/>
    <property type="project" value="TreeGrafter"/>
</dbReference>
<name>A0A671SUV1_9TELE</name>
<reference evidence="5" key="1">
    <citation type="submission" date="2025-08" db="UniProtKB">
        <authorList>
            <consortium name="Ensembl"/>
        </authorList>
    </citation>
    <scope>IDENTIFICATION</scope>
</reference>
<evidence type="ECO:0000259" key="4">
    <source>
        <dbReference type="PROSITE" id="PS51406"/>
    </source>
</evidence>
<dbReference type="InterPro" id="IPR036056">
    <property type="entry name" value="Fibrinogen-like_C"/>
</dbReference>
<dbReference type="PANTHER" id="PTHR47221">
    <property type="entry name" value="FIBRINOGEN ALPHA CHAIN"/>
    <property type="match status" value="1"/>
</dbReference>
<reference evidence="5" key="2">
    <citation type="submission" date="2025-09" db="UniProtKB">
        <authorList>
            <consortium name="Ensembl"/>
        </authorList>
    </citation>
    <scope>IDENTIFICATION</scope>
</reference>
<dbReference type="AlphaFoldDB" id="A0A671SUV1"/>
<evidence type="ECO:0000313" key="5">
    <source>
        <dbReference type="Ensembl" id="ENSSANP00000099804.1"/>
    </source>
</evidence>
<dbReference type="GO" id="GO:0034116">
    <property type="term" value="P:positive regulation of heterotypic cell-cell adhesion"/>
    <property type="evidence" value="ECO:0007669"/>
    <property type="project" value="TreeGrafter"/>
</dbReference>
<accession>A0A671SUV1</accession>
<dbReference type="PROSITE" id="PS00514">
    <property type="entry name" value="FIBRINOGEN_C_1"/>
    <property type="match status" value="1"/>
</dbReference>
<dbReference type="Pfam" id="PF00147">
    <property type="entry name" value="Fibrinogen_C"/>
    <property type="match status" value="2"/>
</dbReference>
<dbReference type="InterPro" id="IPR037579">
    <property type="entry name" value="FIB_ANG-like"/>
</dbReference>
<evidence type="ECO:0000256" key="1">
    <source>
        <dbReference type="ARBA" id="ARBA00004613"/>
    </source>
</evidence>
<dbReference type="GO" id="GO:0042730">
    <property type="term" value="P:fibrinolysis"/>
    <property type="evidence" value="ECO:0007669"/>
    <property type="project" value="TreeGrafter"/>
</dbReference>
<proteinExistence type="predicted"/>
<dbReference type="SMART" id="SM00186">
    <property type="entry name" value="FBG"/>
    <property type="match status" value="1"/>
</dbReference>
<dbReference type="Ensembl" id="ENSSANT00000105962.1">
    <property type="protein sequence ID" value="ENSSANP00000099804.1"/>
    <property type="gene ID" value="ENSSANG00000049100.1"/>
</dbReference>